<gene>
    <name evidence="4" type="ORF">GCM10009092_40810</name>
</gene>
<keyword evidence="5" id="KW-1185">Reference proteome</keyword>
<dbReference type="InterPro" id="IPR012338">
    <property type="entry name" value="Beta-lactam/transpept-like"/>
</dbReference>
<dbReference type="GO" id="GO:0016787">
    <property type="term" value="F:hydrolase activity"/>
    <property type="evidence" value="ECO:0007669"/>
    <property type="project" value="UniProtKB-KW"/>
</dbReference>
<dbReference type="EMBL" id="BAAAEI010000028">
    <property type="protein sequence ID" value="GAA0372394.1"/>
    <property type="molecule type" value="Genomic_DNA"/>
</dbReference>
<keyword evidence="4" id="KW-0378">Hydrolase</keyword>
<feature type="transmembrane region" description="Helical" evidence="1">
    <location>
        <begin position="491"/>
        <end position="510"/>
    </location>
</feature>
<feature type="domain" description="Beta-lactamase-related" evidence="3">
    <location>
        <begin position="40"/>
        <end position="366"/>
    </location>
</feature>
<evidence type="ECO:0000256" key="1">
    <source>
        <dbReference type="SAM" id="Phobius"/>
    </source>
</evidence>
<comment type="caution">
    <text evidence="4">The sequence shown here is derived from an EMBL/GenBank/DDBJ whole genome shotgun (WGS) entry which is preliminary data.</text>
</comment>
<dbReference type="SUPFAM" id="SSF56601">
    <property type="entry name" value="beta-lactamase/transpeptidase-like"/>
    <property type="match status" value="1"/>
</dbReference>
<feature type="signal peptide" evidence="2">
    <location>
        <begin position="1"/>
        <end position="23"/>
    </location>
</feature>
<proteinExistence type="predicted"/>
<dbReference type="RefSeq" id="WP_343847291.1">
    <property type="nucleotide sequence ID" value="NZ_BAAAEI010000028.1"/>
</dbReference>
<dbReference type="InterPro" id="IPR001466">
    <property type="entry name" value="Beta-lactam-related"/>
</dbReference>
<feature type="transmembrane region" description="Helical" evidence="1">
    <location>
        <begin position="565"/>
        <end position="586"/>
    </location>
</feature>
<dbReference type="Pfam" id="PF00144">
    <property type="entry name" value="Beta-lactamase"/>
    <property type="match status" value="1"/>
</dbReference>
<evidence type="ECO:0000313" key="4">
    <source>
        <dbReference type="EMBL" id="GAA0372394.1"/>
    </source>
</evidence>
<dbReference type="PANTHER" id="PTHR46825">
    <property type="entry name" value="D-ALANYL-D-ALANINE-CARBOXYPEPTIDASE/ENDOPEPTIDASE AMPH"/>
    <property type="match status" value="1"/>
</dbReference>
<feature type="transmembrane region" description="Helical" evidence="1">
    <location>
        <begin position="607"/>
        <end position="630"/>
    </location>
</feature>
<evidence type="ECO:0000259" key="3">
    <source>
        <dbReference type="Pfam" id="PF00144"/>
    </source>
</evidence>
<reference evidence="4 5" key="1">
    <citation type="journal article" date="2019" name="Int. J. Syst. Evol. Microbiol.">
        <title>The Global Catalogue of Microorganisms (GCM) 10K type strain sequencing project: providing services to taxonomists for standard genome sequencing and annotation.</title>
        <authorList>
            <consortium name="The Broad Institute Genomics Platform"/>
            <consortium name="The Broad Institute Genome Sequencing Center for Infectious Disease"/>
            <person name="Wu L."/>
            <person name="Ma J."/>
        </authorList>
    </citation>
    <scope>NUCLEOTIDE SEQUENCE [LARGE SCALE GENOMIC DNA]</scope>
    <source>
        <strain evidence="4 5">JCM 13378</strain>
    </source>
</reference>
<feature type="transmembrane region" description="Helical" evidence="1">
    <location>
        <begin position="530"/>
        <end position="553"/>
    </location>
</feature>
<dbReference type="PANTHER" id="PTHR46825:SF9">
    <property type="entry name" value="BETA-LACTAMASE-RELATED DOMAIN-CONTAINING PROTEIN"/>
    <property type="match status" value="1"/>
</dbReference>
<feature type="chain" id="PRO_5045591532" evidence="2">
    <location>
        <begin position="24"/>
        <end position="631"/>
    </location>
</feature>
<keyword evidence="1" id="KW-0812">Transmembrane</keyword>
<accession>A0ABN0XU73</accession>
<protein>
    <submittedName>
        <fullName evidence="4">Serine hydrolase</fullName>
    </submittedName>
</protein>
<sequence length="631" mass="70561">MTLQRIILLNLLAGLLFTLSVQAQTALDINDPAVVEAFVDGAVKPTMERAHNPSGVVMVMKDGKIIFAKGYGYIDLQKRIPVDPDTSLFRPGSISKLFTWVAVMQQVEQGRLDLDTDVNRYLKSFQIEDSWPGQPVTLRHIMTHTAGFEDGGLGYLIVDDPERLMPLAESLAKYQPQRVNPPGMHTAYSNWATALAGLIVQNVSGQPFNDYVQRHIFAVLNMQHSSFAEPLPVDLQPHMAKNYKYNPRGEQEISYELVSNFGPAGAMATTALDMSKFAGALLNDGEFNGRRILQADTLQRMLDDGFSHDPRVRGMGLGLLLRQYGADGLDIYGHDGATLIFFSHFGLSRQENLMLFTSFSGSPGGPEPHKALVKSFYDVFFPRAVAAIPPPADFAGRADKYIGTYHSWRNNYSQAESLRRMLGETKVAALDDNTLLIGDKRYVEVDHNLFRQLDGYQQIAFQQDADGSISGFVVDGMGVAQSYKAPLQDTLNFNLLLLALCLLIFCSVVLRLVYQWRLWRSQTGIEYRAWLASAGLALSNLLFVILLLTALTTELPELMFNLPTSFILALCFPILAVPLLLAHAFYAVQIWRHRLLAGSWARIRYSLVTLAGFAMLWFCLHWNLLGFHYYS</sequence>
<keyword evidence="2" id="KW-0732">Signal</keyword>
<dbReference type="Gene3D" id="3.40.710.10">
    <property type="entry name" value="DD-peptidase/beta-lactamase superfamily"/>
    <property type="match status" value="1"/>
</dbReference>
<organism evidence="4 5">
    <name type="scientific">Bowmanella denitrificans</name>
    <dbReference type="NCBI Taxonomy" id="366582"/>
    <lineage>
        <taxon>Bacteria</taxon>
        <taxon>Pseudomonadati</taxon>
        <taxon>Pseudomonadota</taxon>
        <taxon>Gammaproteobacteria</taxon>
        <taxon>Alteromonadales</taxon>
        <taxon>Alteromonadaceae</taxon>
        <taxon>Bowmanella</taxon>
    </lineage>
</organism>
<name>A0ABN0XU73_9ALTE</name>
<keyword evidence="1" id="KW-0472">Membrane</keyword>
<dbReference type="InterPro" id="IPR050491">
    <property type="entry name" value="AmpC-like"/>
</dbReference>
<keyword evidence="1" id="KW-1133">Transmembrane helix</keyword>
<evidence type="ECO:0000313" key="5">
    <source>
        <dbReference type="Proteomes" id="UP001501757"/>
    </source>
</evidence>
<dbReference type="Proteomes" id="UP001501757">
    <property type="component" value="Unassembled WGS sequence"/>
</dbReference>
<evidence type="ECO:0000256" key="2">
    <source>
        <dbReference type="SAM" id="SignalP"/>
    </source>
</evidence>